<feature type="region of interest" description="Disordered" evidence="2">
    <location>
        <begin position="296"/>
        <end position="324"/>
    </location>
</feature>
<dbReference type="InterPro" id="IPR043129">
    <property type="entry name" value="ATPase_NBD"/>
</dbReference>
<proteinExistence type="inferred from homology"/>
<gene>
    <name evidence="3" type="ORF">BJ968_004351</name>
</gene>
<dbReference type="SUPFAM" id="SSF46785">
    <property type="entry name" value="Winged helix' DNA-binding domain"/>
    <property type="match status" value="1"/>
</dbReference>
<comment type="caution">
    <text evidence="3">The sequence shown here is derived from an EMBL/GenBank/DDBJ whole genome shotgun (WGS) entry which is preliminary data.</text>
</comment>
<dbReference type="GO" id="GO:0016301">
    <property type="term" value="F:kinase activity"/>
    <property type="evidence" value="ECO:0007669"/>
    <property type="project" value="UniProtKB-KW"/>
</dbReference>
<evidence type="ECO:0000313" key="4">
    <source>
        <dbReference type="Proteomes" id="UP000521922"/>
    </source>
</evidence>
<dbReference type="PANTHER" id="PTHR18964:SF149">
    <property type="entry name" value="BIFUNCTIONAL UDP-N-ACETYLGLUCOSAMINE 2-EPIMERASE_N-ACETYLMANNOSAMINE KINASE"/>
    <property type="match status" value="1"/>
</dbReference>
<reference evidence="3 4" key="1">
    <citation type="submission" date="2020-07" db="EMBL/GenBank/DDBJ databases">
        <title>Sequencing the genomes of 1000 actinobacteria strains.</title>
        <authorList>
            <person name="Klenk H.-P."/>
        </authorList>
    </citation>
    <scope>NUCLEOTIDE SEQUENCE [LARGE SCALE GENOMIC DNA]</scope>
    <source>
        <strain evidence="3 4">DSM 7487</strain>
    </source>
</reference>
<sequence>MGLSTSSTAQPIAGSAASLRQRNSQAVLETLYRHGQSASAATPSLRVVELMRSTGLSRPTVETVAEGLTAQGWLTLGEPAEGGGRLGRPAKTYSFHARAGHVVGVDVGAHAVAVCVADLLGTRVALAREVVSPSTSAPRRLAALRRTLRGALETAGLRPSDPLALTAGTPGILDPSRRRILTSPGLAGWAEFDLLSALEDLVGCDVELENDANLAAVAERSVQHGDQHGEARPDPDDLIFLLLGERLGAGVIVNGQLVRGHHGASGELWNVRSGVRETAGDQRRPLGSIVNAPSLAHAAEQSPRPPAGRAGRGGERGGAEGAAPRTVDQIARELAHGISPVLLTLDLETVVLGGDLGEAGPALRQALAGELEDLVLYPPRVELSRLGVDAILAGAVLQSRAKVEREVLAQVVA</sequence>
<comment type="similarity">
    <text evidence="1">Belongs to the ROK (NagC/XylR) family.</text>
</comment>
<accession>A0A7Y9DQS4</accession>
<dbReference type="CDD" id="cd23763">
    <property type="entry name" value="ASKHA_ATPase_ROK"/>
    <property type="match status" value="1"/>
</dbReference>
<keyword evidence="3" id="KW-0418">Kinase</keyword>
<dbReference type="Proteomes" id="UP000521922">
    <property type="component" value="Unassembled WGS sequence"/>
</dbReference>
<dbReference type="EMBL" id="JACCBB010000001">
    <property type="protein sequence ID" value="NYD24811.1"/>
    <property type="molecule type" value="Genomic_DNA"/>
</dbReference>
<dbReference type="InterPro" id="IPR000600">
    <property type="entry name" value="ROK"/>
</dbReference>
<dbReference type="Pfam" id="PF00480">
    <property type="entry name" value="ROK"/>
    <property type="match status" value="1"/>
</dbReference>
<dbReference type="InterPro" id="IPR036388">
    <property type="entry name" value="WH-like_DNA-bd_sf"/>
</dbReference>
<keyword evidence="3" id="KW-0808">Transferase</keyword>
<evidence type="ECO:0000256" key="2">
    <source>
        <dbReference type="SAM" id="MobiDB-lite"/>
    </source>
</evidence>
<organism evidence="3 4">
    <name type="scientific">Kineococcus aurantiacus</name>
    <dbReference type="NCBI Taxonomy" id="37633"/>
    <lineage>
        <taxon>Bacteria</taxon>
        <taxon>Bacillati</taxon>
        <taxon>Actinomycetota</taxon>
        <taxon>Actinomycetes</taxon>
        <taxon>Kineosporiales</taxon>
        <taxon>Kineosporiaceae</taxon>
        <taxon>Kineococcus</taxon>
    </lineage>
</organism>
<dbReference type="SUPFAM" id="SSF53067">
    <property type="entry name" value="Actin-like ATPase domain"/>
    <property type="match status" value="1"/>
</dbReference>
<dbReference type="InterPro" id="IPR036390">
    <property type="entry name" value="WH_DNA-bd_sf"/>
</dbReference>
<dbReference type="Gene3D" id="3.30.420.40">
    <property type="match status" value="2"/>
</dbReference>
<keyword evidence="4" id="KW-1185">Reference proteome</keyword>
<dbReference type="PANTHER" id="PTHR18964">
    <property type="entry name" value="ROK (REPRESSOR, ORF, KINASE) FAMILY"/>
    <property type="match status" value="1"/>
</dbReference>
<protein>
    <submittedName>
        <fullName evidence="3">Putative NBD/HSP70 family sugar kinase</fullName>
    </submittedName>
</protein>
<evidence type="ECO:0000256" key="1">
    <source>
        <dbReference type="ARBA" id="ARBA00006479"/>
    </source>
</evidence>
<dbReference type="AlphaFoldDB" id="A0A7Y9DQS4"/>
<name>A0A7Y9DQS4_9ACTN</name>
<dbReference type="RefSeq" id="WP_179755457.1">
    <property type="nucleotide sequence ID" value="NZ_BAAAGN010000015.1"/>
</dbReference>
<dbReference type="Gene3D" id="1.10.10.10">
    <property type="entry name" value="Winged helix-like DNA-binding domain superfamily/Winged helix DNA-binding domain"/>
    <property type="match status" value="1"/>
</dbReference>
<evidence type="ECO:0000313" key="3">
    <source>
        <dbReference type="EMBL" id="NYD24811.1"/>
    </source>
</evidence>